<sequence>MKGNSRAYKHPRRLVVEFGRDKPVLEAVEKAYEFIARNYASGDQVMSVTSLYASTNDRWETDRHARATEVLARHLHDGTSPAKLADAHPGYRGNMTGSRIPIYVLQVEWWFG</sequence>
<evidence type="ECO:0000313" key="2">
    <source>
        <dbReference type="Proteomes" id="UP000663827"/>
    </source>
</evidence>
<proteinExistence type="predicted"/>
<accession>A0A8H3I4Z6</accession>
<reference evidence="1" key="1">
    <citation type="submission" date="2021-01" db="EMBL/GenBank/DDBJ databases">
        <authorList>
            <person name="Kaushik A."/>
        </authorList>
    </citation>
    <scope>NUCLEOTIDE SEQUENCE</scope>
    <source>
        <strain evidence="1">AG5</strain>
    </source>
</reference>
<gene>
    <name evidence="1" type="ORF">RDB_LOCUS160291</name>
</gene>
<organism evidence="1 2">
    <name type="scientific">Rhizoctonia solani</name>
    <dbReference type="NCBI Taxonomy" id="456999"/>
    <lineage>
        <taxon>Eukaryota</taxon>
        <taxon>Fungi</taxon>
        <taxon>Dikarya</taxon>
        <taxon>Basidiomycota</taxon>
        <taxon>Agaricomycotina</taxon>
        <taxon>Agaricomycetes</taxon>
        <taxon>Cantharellales</taxon>
        <taxon>Ceratobasidiaceae</taxon>
        <taxon>Rhizoctonia</taxon>
    </lineage>
</organism>
<feature type="non-terminal residue" evidence="1">
    <location>
        <position position="1"/>
    </location>
</feature>
<name>A0A8H3I4Z6_9AGAM</name>
<dbReference type="AlphaFoldDB" id="A0A8H3I4Z6"/>
<dbReference type="EMBL" id="CAJNJQ010005089">
    <property type="protein sequence ID" value="CAE7216348.1"/>
    <property type="molecule type" value="Genomic_DNA"/>
</dbReference>
<dbReference type="Proteomes" id="UP000663827">
    <property type="component" value="Unassembled WGS sequence"/>
</dbReference>
<comment type="caution">
    <text evidence="1">The sequence shown here is derived from an EMBL/GenBank/DDBJ whole genome shotgun (WGS) entry which is preliminary data.</text>
</comment>
<evidence type="ECO:0000313" key="1">
    <source>
        <dbReference type="EMBL" id="CAE7216348.1"/>
    </source>
</evidence>
<protein>
    <submittedName>
        <fullName evidence="1">Uncharacterized protein</fullName>
    </submittedName>
</protein>